<dbReference type="PANTHER" id="PTHR13234:SF64">
    <property type="entry name" value="SAPOSIN A-TYPE DOMAIN-CONTAINING PROTEIN"/>
    <property type="match status" value="1"/>
</dbReference>
<dbReference type="PANTHER" id="PTHR13234">
    <property type="entry name" value="GAMMA-INTERFERON INDUCIBLE LYSOSOMAL THIOL REDUCTASE GILT"/>
    <property type="match status" value="1"/>
</dbReference>
<name>A0AAD9XAW0_9ROSI</name>
<evidence type="ECO:0000256" key="1">
    <source>
        <dbReference type="ARBA" id="ARBA00005679"/>
    </source>
</evidence>
<dbReference type="GO" id="GO:0016671">
    <property type="term" value="F:oxidoreductase activity, acting on a sulfur group of donors, disulfide as acceptor"/>
    <property type="evidence" value="ECO:0007669"/>
    <property type="project" value="InterPro"/>
</dbReference>
<dbReference type="EMBL" id="JANJYI010000003">
    <property type="protein sequence ID" value="KAK2655970.1"/>
    <property type="molecule type" value="Genomic_DNA"/>
</dbReference>
<evidence type="ECO:0000313" key="6">
    <source>
        <dbReference type="EMBL" id="KAK2655970.1"/>
    </source>
</evidence>
<proteinExistence type="inferred from homology"/>
<keyword evidence="7" id="KW-1185">Reference proteome</keyword>
<evidence type="ECO:0000256" key="2">
    <source>
        <dbReference type="ARBA" id="ARBA00006974"/>
    </source>
</evidence>
<dbReference type="GO" id="GO:0009733">
    <property type="term" value="P:response to auxin"/>
    <property type="evidence" value="ECO:0007669"/>
    <property type="project" value="InterPro"/>
</dbReference>
<dbReference type="Pfam" id="PF03227">
    <property type="entry name" value="GILT"/>
    <property type="match status" value="1"/>
</dbReference>
<dbReference type="InterPro" id="IPR003676">
    <property type="entry name" value="SAUR_fam"/>
</dbReference>
<comment type="caution">
    <text evidence="6">The sequence shown here is derived from an EMBL/GenBank/DDBJ whole genome shotgun (WGS) entry which is preliminary data.</text>
</comment>
<evidence type="ECO:0000256" key="5">
    <source>
        <dbReference type="ARBA" id="ARBA00023180"/>
    </source>
</evidence>
<keyword evidence="3" id="KW-0217">Developmental protein</keyword>
<comment type="similarity">
    <text evidence="2">Belongs to the ARG7 family.</text>
</comment>
<organism evidence="6 7">
    <name type="scientific">Dipteronia dyeriana</name>
    <dbReference type="NCBI Taxonomy" id="168575"/>
    <lineage>
        <taxon>Eukaryota</taxon>
        <taxon>Viridiplantae</taxon>
        <taxon>Streptophyta</taxon>
        <taxon>Embryophyta</taxon>
        <taxon>Tracheophyta</taxon>
        <taxon>Spermatophyta</taxon>
        <taxon>Magnoliopsida</taxon>
        <taxon>eudicotyledons</taxon>
        <taxon>Gunneridae</taxon>
        <taxon>Pentapetalae</taxon>
        <taxon>rosids</taxon>
        <taxon>malvids</taxon>
        <taxon>Sapindales</taxon>
        <taxon>Sapindaceae</taxon>
        <taxon>Hippocastanoideae</taxon>
        <taxon>Acereae</taxon>
        <taxon>Dipteronia</taxon>
    </lineage>
</organism>
<comment type="similarity">
    <text evidence="1">Belongs to the GILT family.</text>
</comment>
<dbReference type="InterPro" id="IPR004911">
    <property type="entry name" value="Interferon-induced_GILT"/>
</dbReference>
<keyword evidence="5" id="KW-0325">Glycoprotein</keyword>
<reference evidence="6" key="1">
    <citation type="journal article" date="2023" name="Plant J.">
        <title>Genome sequences and population genomics provide insights into the demographic history, inbreeding, and mutation load of two 'living fossil' tree species of Dipteronia.</title>
        <authorList>
            <person name="Feng Y."/>
            <person name="Comes H.P."/>
            <person name="Chen J."/>
            <person name="Zhu S."/>
            <person name="Lu R."/>
            <person name="Zhang X."/>
            <person name="Li P."/>
            <person name="Qiu J."/>
            <person name="Olsen K.M."/>
            <person name="Qiu Y."/>
        </authorList>
    </citation>
    <scope>NUCLEOTIDE SEQUENCE</scope>
    <source>
        <strain evidence="6">KIB01</strain>
    </source>
</reference>
<gene>
    <name evidence="6" type="ORF">Ddye_009022</name>
</gene>
<keyword evidence="4" id="KW-0341">Growth regulation</keyword>
<dbReference type="AlphaFoldDB" id="A0AAD9XAW0"/>
<evidence type="ECO:0000256" key="3">
    <source>
        <dbReference type="ARBA" id="ARBA00022473"/>
    </source>
</evidence>
<evidence type="ECO:0000256" key="4">
    <source>
        <dbReference type="ARBA" id="ARBA00022604"/>
    </source>
</evidence>
<protein>
    <submittedName>
        <fullName evidence="6">Uncharacterized protein</fullName>
    </submittedName>
</protein>
<dbReference type="Pfam" id="PF02519">
    <property type="entry name" value="Auxin_inducible"/>
    <property type="match status" value="1"/>
</dbReference>
<evidence type="ECO:0000313" key="7">
    <source>
        <dbReference type="Proteomes" id="UP001280121"/>
    </source>
</evidence>
<sequence>MINSKWLVGLASKWQKKAAMKRQRISFTENDDDRQNSSFVSNKGHFVVYTADKMQFTVPLEYLTGYFNILKVSDYIYFGYSWRKFCMGRSHCYMPPKVDLVLYYETLSPACADFITTDLVKVFRTDLNTIVNLRLVPWGNAKVINSTIVCQHGEDECYLKIIDAYIIKAWPEVKKHFPFISCIEADNSAIITRIIYNVCHAYKGGPVKAGKSKLSPSTLKDTSTNTVCYTDESRNSSLFFSADDSETTPTR</sequence>
<accession>A0AAD9XAW0</accession>
<dbReference type="Proteomes" id="UP001280121">
    <property type="component" value="Unassembled WGS sequence"/>
</dbReference>